<protein>
    <recommendedName>
        <fullName evidence="3">CAAX prenyl protease 2/Lysostaphin resistance protein A-like domain-containing protein</fullName>
    </recommendedName>
</protein>
<comment type="caution">
    <text evidence="4">The sequence shown here is derived from an EMBL/GenBank/DDBJ whole genome shotgun (WGS) entry which is preliminary data.</text>
</comment>
<organism evidence="4 5">
    <name type="scientific">Candidatus Enterococcus ferrettii</name>
    <dbReference type="NCBI Taxonomy" id="2815324"/>
    <lineage>
        <taxon>Bacteria</taxon>
        <taxon>Bacillati</taxon>
        <taxon>Bacillota</taxon>
        <taxon>Bacilli</taxon>
        <taxon>Lactobacillales</taxon>
        <taxon>Enterococcaceae</taxon>
        <taxon>Enterococcus</taxon>
    </lineage>
</organism>
<reference evidence="4 5" key="2">
    <citation type="submission" date="2024-02" db="EMBL/GenBank/DDBJ databases">
        <title>The Genome Sequence of Enterococcus sp. DIV0159.</title>
        <authorList>
            <person name="Earl A."/>
            <person name="Manson A."/>
            <person name="Gilmore M."/>
            <person name="Sanders J."/>
            <person name="Shea T."/>
            <person name="Howe W."/>
            <person name="Livny J."/>
            <person name="Cuomo C."/>
            <person name="Neafsey D."/>
            <person name="Birren B."/>
        </authorList>
    </citation>
    <scope>NUCLEOTIDE SEQUENCE [LARGE SCALE GENOMIC DNA]</scope>
    <source>
        <strain evidence="4 5">665A</strain>
    </source>
</reference>
<evidence type="ECO:0000313" key="4">
    <source>
        <dbReference type="EMBL" id="MEO1768889.1"/>
    </source>
</evidence>
<feature type="transmembrane region" description="Helical" evidence="2">
    <location>
        <begin position="13"/>
        <end position="38"/>
    </location>
</feature>
<feature type="transmembrane region" description="Helical" evidence="2">
    <location>
        <begin position="144"/>
        <end position="162"/>
    </location>
</feature>
<feature type="transmembrane region" description="Helical" evidence="2">
    <location>
        <begin position="50"/>
        <end position="72"/>
    </location>
</feature>
<keyword evidence="2" id="KW-0812">Transmembrane</keyword>
<dbReference type="EMBL" id="JAFREL020000001">
    <property type="protein sequence ID" value="MEO1768889.1"/>
    <property type="molecule type" value="Genomic_DNA"/>
</dbReference>
<comment type="similarity">
    <text evidence="1">Belongs to the UPF0177 family.</text>
</comment>
<dbReference type="InterPro" id="IPR003675">
    <property type="entry name" value="Rce1/LyrA-like_dom"/>
</dbReference>
<dbReference type="PANTHER" id="PTHR36435:SF1">
    <property type="entry name" value="CAAX AMINO TERMINAL PROTEASE FAMILY PROTEIN"/>
    <property type="match status" value="1"/>
</dbReference>
<keyword evidence="2" id="KW-0472">Membrane</keyword>
<feature type="transmembrane region" description="Helical" evidence="2">
    <location>
        <begin position="118"/>
        <end position="138"/>
    </location>
</feature>
<sequence length="189" mass="21254">MVALRAKTTLKDFLVPLIAASLLWIMILVCQSLGIFELRDWRVHLSDIKLVLIGFLIFILVKAAGGALLFLLGETATHNQQLVESAYAAHPVWLQFLLIAIVGPIMEEFIFRGFLIHYYFFANYKVGIVVSSLLFGLFHQPTDLVSLLIYASGGLVLGIIYQRTKRIEIVILIHCLNNSLMFLPYLFGG</sequence>
<dbReference type="RefSeq" id="WP_207700653.1">
    <property type="nucleotide sequence ID" value="NZ_JAFREL020000001.1"/>
</dbReference>
<feature type="transmembrane region" description="Helical" evidence="2">
    <location>
        <begin position="169"/>
        <end position="187"/>
    </location>
</feature>
<keyword evidence="5" id="KW-1185">Reference proteome</keyword>
<dbReference type="Proteomes" id="UP000664357">
    <property type="component" value="Unassembled WGS sequence"/>
</dbReference>
<dbReference type="InterPro" id="IPR052710">
    <property type="entry name" value="CAAX_protease"/>
</dbReference>
<proteinExistence type="inferred from homology"/>
<keyword evidence="2" id="KW-1133">Transmembrane helix</keyword>
<feature type="domain" description="CAAX prenyl protease 2/Lysostaphin resistance protein A-like" evidence="3">
    <location>
        <begin position="92"/>
        <end position="179"/>
    </location>
</feature>
<evidence type="ECO:0000256" key="1">
    <source>
        <dbReference type="ARBA" id="ARBA00009067"/>
    </source>
</evidence>
<evidence type="ECO:0000313" key="5">
    <source>
        <dbReference type="Proteomes" id="UP000664357"/>
    </source>
</evidence>
<accession>A0ABV0EJY7</accession>
<feature type="transmembrane region" description="Helical" evidence="2">
    <location>
        <begin position="92"/>
        <end position="111"/>
    </location>
</feature>
<gene>
    <name evidence="4" type="ORF">JZO67_000828</name>
</gene>
<reference evidence="4 5" key="1">
    <citation type="submission" date="2021-03" db="EMBL/GenBank/DDBJ databases">
        <authorList>
            <person name="Gilmore M.S."/>
            <person name="Schwartzman J."/>
            <person name="Van Tyne D."/>
            <person name="Martin M."/>
            <person name="Earl A.M."/>
            <person name="Manson A.L."/>
            <person name="Straub T."/>
            <person name="Salamzade R."/>
            <person name="Saavedra J."/>
            <person name="Lebreton F."/>
            <person name="Prichula J."/>
            <person name="Schaufler K."/>
            <person name="Gaca A."/>
            <person name="Sgardioli B."/>
            <person name="Wagenaar J."/>
            <person name="Strong T."/>
        </authorList>
    </citation>
    <scope>NUCLEOTIDE SEQUENCE [LARGE SCALE GENOMIC DNA]</scope>
    <source>
        <strain evidence="4 5">665A</strain>
    </source>
</reference>
<evidence type="ECO:0000259" key="3">
    <source>
        <dbReference type="Pfam" id="PF02517"/>
    </source>
</evidence>
<dbReference type="Pfam" id="PF02517">
    <property type="entry name" value="Rce1-like"/>
    <property type="match status" value="1"/>
</dbReference>
<name>A0ABV0EJY7_9ENTE</name>
<evidence type="ECO:0000256" key="2">
    <source>
        <dbReference type="SAM" id="Phobius"/>
    </source>
</evidence>
<dbReference type="PANTHER" id="PTHR36435">
    <property type="entry name" value="SLR1288 PROTEIN"/>
    <property type="match status" value="1"/>
</dbReference>